<dbReference type="GO" id="GO:0003700">
    <property type="term" value="F:DNA-binding transcription factor activity"/>
    <property type="evidence" value="ECO:0007669"/>
    <property type="project" value="InterPro"/>
</dbReference>
<dbReference type="EMBL" id="AGYR01000029">
    <property type="protein sequence ID" value="ENZ13630.1"/>
    <property type="molecule type" value="Genomic_DNA"/>
</dbReference>
<evidence type="ECO:0000313" key="5">
    <source>
        <dbReference type="EMBL" id="ENZ13630.1"/>
    </source>
</evidence>
<dbReference type="SUPFAM" id="SSF48008">
    <property type="entry name" value="GntR ligand-binding domain-like"/>
    <property type="match status" value="1"/>
</dbReference>
<feature type="domain" description="HTH gntR-type" evidence="4">
    <location>
        <begin position="10"/>
        <end position="77"/>
    </location>
</feature>
<dbReference type="Pfam" id="PF07729">
    <property type="entry name" value="FCD"/>
    <property type="match status" value="1"/>
</dbReference>
<dbReference type="RefSeq" id="WP_002585666.1">
    <property type="nucleotide sequence ID" value="NZ_KB851021.1"/>
</dbReference>
<organism evidence="5 6">
    <name type="scientific">[Clostridium] clostridioforme 90A8</name>
    <dbReference type="NCBI Taxonomy" id="999408"/>
    <lineage>
        <taxon>Bacteria</taxon>
        <taxon>Bacillati</taxon>
        <taxon>Bacillota</taxon>
        <taxon>Clostridia</taxon>
        <taxon>Lachnospirales</taxon>
        <taxon>Lachnospiraceae</taxon>
        <taxon>Enterocloster</taxon>
    </lineage>
</organism>
<dbReference type="GO" id="GO:0003677">
    <property type="term" value="F:DNA binding"/>
    <property type="evidence" value="ECO:0007669"/>
    <property type="project" value="UniProtKB-KW"/>
</dbReference>
<dbReference type="PROSITE" id="PS50949">
    <property type="entry name" value="HTH_GNTR"/>
    <property type="match status" value="1"/>
</dbReference>
<evidence type="ECO:0000259" key="4">
    <source>
        <dbReference type="PROSITE" id="PS50949"/>
    </source>
</evidence>
<dbReference type="InterPro" id="IPR011711">
    <property type="entry name" value="GntR_C"/>
</dbReference>
<dbReference type="SMART" id="SM00345">
    <property type="entry name" value="HTH_GNTR"/>
    <property type="match status" value="1"/>
</dbReference>
<dbReference type="InterPro" id="IPR036388">
    <property type="entry name" value="WH-like_DNA-bd_sf"/>
</dbReference>
<dbReference type="InterPro" id="IPR008920">
    <property type="entry name" value="TF_FadR/GntR_C"/>
</dbReference>
<dbReference type="Pfam" id="PF00392">
    <property type="entry name" value="GntR"/>
    <property type="match status" value="1"/>
</dbReference>
<dbReference type="Gene3D" id="1.20.120.530">
    <property type="entry name" value="GntR ligand-binding domain-like"/>
    <property type="match status" value="1"/>
</dbReference>
<comment type="caution">
    <text evidence="5">The sequence shown here is derived from an EMBL/GenBank/DDBJ whole genome shotgun (WGS) entry which is preliminary data.</text>
</comment>
<sequence length="225" mass="26421">MKVLDRLSAENARTYALRVLQYNIINLELVPGSTVSENELSAILNLSRTPVREALIELSKVGLVEIQPQRGSYIAKIDYELIEESRFMRLVLENAVLKLACEGISQEYMDKLKENLRMEDNILKKENAERLFELDNEFHKLLFHSVDKARTYEIIRSQMVHFDRLRALSLKTVKPDKTVEDHENILYAIERRDAELAEMLMTRHLTRHRVEKSELLKAYPEYFVK</sequence>
<dbReference type="Proteomes" id="UP000013085">
    <property type="component" value="Unassembled WGS sequence"/>
</dbReference>
<evidence type="ECO:0000313" key="6">
    <source>
        <dbReference type="Proteomes" id="UP000013085"/>
    </source>
</evidence>
<dbReference type="GeneID" id="57963232"/>
<dbReference type="SUPFAM" id="SSF46785">
    <property type="entry name" value="Winged helix' DNA-binding domain"/>
    <property type="match status" value="1"/>
</dbReference>
<dbReference type="Gene3D" id="1.10.10.10">
    <property type="entry name" value="Winged helix-like DNA-binding domain superfamily/Winged helix DNA-binding domain"/>
    <property type="match status" value="1"/>
</dbReference>
<dbReference type="SMART" id="SM00895">
    <property type="entry name" value="FCD"/>
    <property type="match status" value="1"/>
</dbReference>
<dbReference type="PRINTS" id="PR00035">
    <property type="entry name" value="HTHGNTR"/>
</dbReference>
<reference evidence="5 6" key="1">
    <citation type="submission" date="2013-01" db="EMBL/GenBank/DDBJ databases">
        <title>The Genome Sequence of Clostridium clostridioforme 90A8.</title>
        <authorList>
            <consortium name="The Broad Institute Genome Sequencing Platform"/>
            <person name="Earl A."/>
            <person name="Ward D."/>
            <person name="Feldgarden M."/>
            <person name="Gevers D."/>
            <person name="Courvalin P."/>
            <person name="Lambert T."/>
            <person name="Walker B."/>
            <person name="Young S.K."/>
            <person name="Zeng Q."/>
            <person name="Gargeya S."/>
            <person name="Fitzgerald M."/>
            <person name="Haas B."/>
            <person name="Abouelleil A."/>
            <person name="Alvarado L."/>
            <person name="Arachchi H.M."/>
            <person name="Berlin A.M."/>
            <person name="Chapman S.B."/>
            <person name="Dewar J."/>
            <person name="Goldberg J."/>
            <person name="Griggs A."/>
            <person name="Gujja S."/>
            <person name="Hansen M."/>
            <person name="Howarth C."/>
            <person name="Imamovic A."/>
            <person name="Larimer J."/>
            <person name="McCowan C."/>
            <person name="Murphy C."/>
            <person name="Neiman D."/>
            <person name="Pearson M."/>
            <person name="Priest M."/>
            <person name="Roberts A."/>
            <person name="Saif S."/>
            <person name="Shea T."/>
            <person name="Sisk P."/>
            <person name="Sykes S."/>
            <person name="Wortman J."/>
            <person name="Nusbaum C."/>
            <person name="Birren B."/>
        </authorList>
    </citation>
    <scope>NUCLEOTIDE SEQUENCE [LARGE SCALE GENOMIC DNA]</scope>
    <source>
        <strain evidence="5 6">90A8</strain>
    </source>
</reference>
<dbReference type="InterPro" id="IPR000524">
    <property type="entry name" value="Tscrpt_reg_HTH_GntR"/>
</dbReference>
<gene>
    <name evidence="5" type="ORF">HMPREF1090_02525</name>
</gene>
<dbReference type="PATRIC" id="fig|999408.3.peg.2730"/>
<keyword evidence="2" id="KW-0238">DNA-binding</keyword>
<protein>
    <recommendedName>
        <fullName evidence="4">HTH gntR-type domain-containing protein</fullName>
    </recommendedName>
</protein>
<dbReference type="AlphaFoldDB" id="A0A0E2H9H8"/>
<dbReference type="PANTHER" id="PTHR43537:SF6">
    <property type="entry name" value="HTH-TYPE TRANSCRIPTIONAL REPRESSOR RSPR"/>
    <property type="match status" value="1"/>
</dbReference>
<evidence type="ECO:0000256" key="3">
    <source>
        <dbReference type="ARBA" id="ARBA00023163"/>
    </source>
</evidence>
<dbReference type="HOGENOM" id="CLU_017584_5_2_9"/>
<evidence type="ECO:0000256" key="2">
    <source>
        <dbReference type="ARBA" id="ARBA00023125"/>
    </source>
</evidence>
<name>A0A0E2H9H8_9FIRM</name>
<keyword evidence="3" id="KW-0804">Transcription</keyword>
<keyword evidence="1" id="KW-0805">Transcription regulation</keyword>
<dbReference type="InterPro" id="IPR036390">
    <property type="entry name" value="WH_DNA-bd_sf"/>
</dbReference>
<dbReference type="PANTHER" id="PTHR43537">
    <property type="entry name" value="TRANSCRIPTIONAL REGULATOR, GNTR FAMILY"/>
    <property type="match status" value="1"/>
</dbReference>
<accession>A0A0E2H9H8</accession>
<evidence type="ECO:0000256" key="1">
    <source>
        <dbReference type="ARBA" id="ARBA00023015"/>
    </source>
</evidence>
<proteinExistence type="predicted"/>